<evidence type="ECO:0000313" key="1">
    <source>
        <dbReference type="EMBL" id="TFK65938.1"/>
    </source>
</evidence>
<name>A0ACD3AJU7_9AGAR</name>
<organism evidence="1 2">
    <name type="scientific">Pluteus cervinus</name>
    <dbReference type="NCBI Taxonomy" id="181527"/>
    <lineage>
        <taxon>Eukaryota</taxon>
        <taxon>Fungi</taxon>
        <taxon>Dikarya</taxon>
        <taxon>Basidiomycota</taxon>
        <taxon>Agaricomycotina</taxon>
        <taxon>Agaricomycetes</taxon>
        <taxon>Agaricomycetidae</taxon>
        <taxon>Agaricales</taxon>
        <taxon>Pluteineae</taxon>
        <taxon>Pluteaceae</taxon>
        <taxon>Pluteus</taxon>
    </lineage>
</organism>
<dbReference type="Proteomes" id="UP000308600">
    <property type="component" value="Unassembled WGS sequence"/>
</dbReference>
<evidence type="ECO:0000313" key="2">
    <source>
        <dbReference type="Proteomes" id="UP000308600"/>
    </source>
</evidence>
<reference evidence="1 2" key="1">
    <citation type="journal article" date="2019" name="Nat. Ecol. Evol.">
        <title>Megaphylogeny resolves global patterns of mushroom evolution.</title>
        <authorList>
            <person name="Varga T."/>
            <person name="Krizsan K."/>
            <person name="Foldi C."/>
            <person name="Dima B."/>
            <person name="Sanchez-Garcia M."/>
            <person name="Sanchez-Ramirez S."/>
            <person name="Szollosi G.J."/>
            <person name="Szarkandi J.G."/>
            <person name="Papp V."/>
            <person name="Albert L."/>
            <person name="Andreopoulos W."/>
            <person name="Angelini C."/>
            <person name="Antonin V."/>
            <person name="Barry K.W."/>
            <person name="Bougher N.L."/>
            <person name="Buchanan P."/>
            <person name="Buyck B."/>
            <person name="Bense V."/>
            <person name="Catcheside P."/>
            <person name="Chovatia M."/>
            <person name="Cooper J."/>
            <person name="Damon W."/>
            <person name="Desjardin D."/>
            <person name="Finy P."/>
            <person name="Geml J."/>
            <person name="Haridas S."/>
            <person name="Hughes K."/>
            <person name="Justo A."/>
            <person name="Karasinski D."/>
            <person name="Kautmanova I."/>
            <person name="Kiss B."/>
            <person name="Kocsube S."/>
            <person name="Kotiranta H."/>
            <person name="LaButti K.M."/>
            <person name="Lechner B.E."/>
            <person name="Liimatainen K."/>
            <person name="Lipzen A."/>
            <person name="Lukacs Z."/>
            <person name="Mihaltcheva S."/>
            <person name="Morgado L.N."/>
            <person name="Niskanen T."/>
            <person name="Noordeloos M.E."/>
            <person name="Ohm R.A."/>
            <person name="Ortiz-Santana B."/>
            <person name="Ovrebo C."/>
            <person name="Racz N."/>
            <person name="Riley R."/>
            <person name="Savchenko A."/>
            <person name="Shiryaev A."/>
            <person name="Soop K."/>
            <person name="Spirin V."/>
            <person name="Szebenyi C."/>
            <person name="Tomsovsky M."/>
            <person name="Tulloss R.E."/>
            <person name="Uehling J."/>
            <person name="Grigoriev I.V."/>
            <person name="Vagvolgyi C."/>
            <person name="Papp T."/>
            <person name="Martin F.M."/>
            <person name="Miettinen O."/>
            <person name="Hibbett D.S."/>
            <person name="Nagy L.G."/>
        </authorList>
    </citation>
    <scope>NUCLEOTIDE SEQUENCE [LARGE SCALE GENOMIC DNA]</scope>
    <source>
        <strain evidence="1 2">NL-1719</strain>
    </source>
</reference>
<sequence>MPGIEGEFSYQVAGAGKDCKTWYTVFGDLSSGQRPLVALHGGPGSVHTYLLPMSGLATSHGIPVIFYDQLGNGNSTHLPEKIGDTSFWTTDLFLDQLDALLKHLNIQDNYDLLGQSWGGMLASAHAALRQPTGLKHLVLVSAPADMQLFVEAANRLRGQLPEDVQAALKKHEDAGTTQDKEYTQAVEVFYHRHLCRVDPLPSTLAEAMQWMEKDPTVYLTMNGPSDFHITGSLKDWSIIGEAHKIRAPTLLLNGLYDEVQDSAMHPFFRNIPKVKWVTFQNSSHTCHYEETDKFLEVTSVFLKD</sequence>
<protein>
    <submittedName>
        <fullName evidence="1">Proline iminopeptidase</fullName>
    </submittedName>
</protein>
<accession>A0ACD3AJU7</accession>
<proteinExistence type="predicted"/>
<dbReference type="EMBL" id="ML208420">
    <property type="protein sequence ID" value="TFK65938.1"/>
    <property type="molecule type" value="Genomic_DNA"/>
</dbReference>
<gene>
    <name evidence="1" type="ORF">BDN72DRAFT_844920</name>
</gene>
<keyword evidence="2" id="KW-1185">Reference proteome</keyword>